<name>A0ABP8EY11_9MICO</name>
<evidence type="ECO:0000313" key="6">
    <source>
        <dbReference type="EMBL" id="GAA4288841.1"/>
    </source>
</evidence>
<evidence type="ECO:0000259" key="4">
    <source>
        <dbReference type="PROSITE" id="PS51077"/>
    </source>
</evidence>
<dbReference type="PROSITE" id="PS51078">
    <property type="entry name" value="ICLR_ED"/>
    <property type="match status" value="1"/>
</dbReference>
<dbReference type="InterPro" id="IPR029016">
    <property type="entry name" value="GAF-like_dom_sf"/>
</dbReference>
<feature type="domain" description="HTH iclR-type" evidence="4">
    <location>
        <begin position="19"/>
        <end position="80"/>
    </location>
</feature>
<dbReference type="InterPro" id="IPR036388">
    <property type="entry name" value="WH-like_DNA-bd_sf"/>
</dbReference>
<evidence type="ECO:0000259" key="5">
    <source>
        <dbReference type="PROSITE" id="PS51078"/>
    </source>
</evidence>
<keyword evidence="3" id="KW-0804">Transcription</keyword>
<dbReference type="Gene3D" id="1.10.10.10">
    <property type="entry name" value="Winged helix-like DNA-binding domain superfamily/Winged helix DNA-binding domain"/>
    <property type="match status" value="1"/>
</dbReference>
<evidence type="ECO:0000256" key="3">
    <source>
        <dbReference type="ARBA" id="ARBA00023163"/>
    </source>
</evidence>
<accession>A0ABP8EY11</accession>
<dbReference type="RefSeq" id="WP_345043398.1">
    <property type="nucleotide sequence ID" value="NZ_BAABBA010000018.1"/>
</dbReference>
<dbReference type="SUPFAM" id="SSF46785">
    <property type="entry name" value="Winged helix' DNA-binding domain"/>
    <property type="match status" value="1"/>
</dbReference>
<dbReference type="Proteomes" id="UP001499841">
    <property type="component" value="Unassembled WGS sequence"/>
</dbReference>
<gene>
    <name evidence="6" type="ORF">GCM10022262_32010</name>
</gene>
<dbReference type="EMBL" id="BAABBA010000018">
    <property type="protein sequence ID" value="GAA4288841.1"/>
    <property type="molecule type" value="Genomic_DNA"/>
</dbReference>
<sequence>MSGGEMAANGGEDGQRQGIQSVEVGMRVLTALERGGQPMSLSQIALGSGMQPSKAHRYLVSLCRTGLTYQLPSGLYDLGPTMRRLGAEALRRTNEVAVTSDYASILRDTTGHSVNVAVWGDDGPIVVRWAHGSHPLAVTVRVGATLPLLASSIGLVFASFLPQPMVGSAITAAQKRAGSTWTDERVRTETAKVREAGYAVTSGGVIPGISSVAAPVYTATDPLPLAMSVVLPDDQGTPAELERVGRALLDMTLTISRELGVAR</sequence>
<dbReference type="SMART" id="SM00346">
    <property type="entry name" value="HTH_ICLR"/>
    <property type="match status" value="1"/>
</dbReference>
<comment type="caution">
    <text evidence="6">The sequence shown here is derived from an EMBL/GenBank/DDBJ whole genome shotgun (WGS) entry which is preliminary data.</text>
</comment>
<dbReference type="InterPro" id="IPR036390">
    <property type="entry name" value="WH_DNA-bd_sf"/>
</dbReference>
<dbReference type="Pfam" id="PF09339">
    <property type="entry name" value="HTH_IclR"/>
    <property type="match status" value="1"/>
</dbReference>
<keyword evidence="7" id="KW-1185">Reference proteome</keyword>
<proteinExistence type="predicted"/>
<dbReference type="SUPFAM" id="SSF55781">
    <property type="entry name" value="GAF domain-like"/>
    <property type="match status" value="1"/>
</dbReference>
<dbReference type="PANTHER" id="PTHR30136">
    <property type="entry name" value="HELIX-TURN-HELIX TRANSCRIPTIONAL REGULATOR, ICLR FAMILY"/>
    <property type="match status" value="1"/>
</dbReference>
<dbReference type="InterPro" id="IPR014757">
    <property type="entry name" value="Tscrpt_reg_IclR_C"/>
</dbReference>
<dbReference type="Pfam" id="PF01614">
    <property type="entry name" value="IclR_C"/>
    <property type="match status" value="1"/>
</dbReference>
<keyword evidence="2" id="KW-0238">DNA-binding</keyword>
<dbReference type="Gene3D" id="3.30.450.40">
    <property type="match status" value="1"/>
</dbReference>
<dbReference type="InterPro" id="IPR050707">
    <property type="entry name" value="HTH_MetabolicPath_Reg"/>
</dbReference>
<evidence type="ECO:0000313" key="7">
    <source>
        <dbReference type="Proteomes" id="UP001499841"/>
    </source>
</evidence>
<feature type="domain" description="IclR-ED" evidence="5">
    <location>
        <begin position="81"/>
        <end position="261"/>
    </location>
</feature>
<reference evidence="7" key="1">
    <citation type="journal article" date="2019" name="Int. J. Syst. Evol. Microbiol.">
        <title>The Global Catalogue of Microorganisms (GCM) 10K type strain sequencing project: providing services to taxonomists for standard genome sequencing and annotation.</title>
        <authorList>
            <consortium name="The Broad Institute Genomics Platform"/>
            <consortium name="The Broad Institute Genome Sequencing Center for Infectious Disease"/>
            <person name="Wu L."/>
            <person name="Ma J."/>
        </authorList>
    </citation>
    <scope>NUCLEOTIDE SEQUENCE [LARGE SCALE GENOMIC DNA]</scope>
    <source>
        <strain evidence="7">JCM 17459</strain>
    </source>
</reference>
<keyword evidence="1" id="KW-0805">Transcription regulation</keyword>
<evidence type="ECO:0000256" key="2">
    <source>
        <dbReference type="ARBA" id="ARBA00023125"/>
    </source>
</evidence>
<organism evidence="6 7">
    <name type="scientific">Georgenia daeguensis</name>
    <dbReference type="NCBI Taxonomy" id="908355"/>
    <lineage>
        <taxon>Bacteria</taxon>
        <taxon>Bacillati</taxon>
        <taxon>Actinomycetota</taxon>
        <taxon>Actinomycetes</taxon>
        <taxon>Micrococcales</taxon>
        <taxon>Bogoriellaceae</taxon>
        <taxon>Georgenia</taxon>
    </lineage>
</organism>
<dbReference type="PROSITE" id="PS51077">
    <property type="entry name" value="HTH_ICLR"/>
    <property type="match status" value="1"/>
</dbReference>
<evidence type="ECO:0000256" key="1">
    <source>
        <dbReference type="ARBA" id="ARBA00023015"/>
    </source>
</evidence>
<protein>
    <submittedName>
        <fullName evidence="6">IclR family transcriptional regulator</fullName>
    </submittedName>
</protein>
<dbReference type="InterPro" id="IPR005471">
    <property type="entry name" value="Tscrpt_reg_IclR_N"/>
</dbReference>
<dbReference type="PANTHER" id="PTHR30136:SF8">
    <property type="entry name" value="TRANSCRIPTIONAL REGULATORY PROTEIN"/>
    <property type="match status" value="1"/>
</dbReference>